<gene>
    <name evidence="4" type="ORF">ABEG17_05205</name>
</gene>
<sequence>MAGAEEMVRAAEQSLGLTGRPNPITRWYSERNGPVFATAPWCDQSITYWAMSSGNGVAVCFGHDYAFTVWHAQRFRTEGQWHVDIAGIRRGDIVFFDWDETNRIGAIDHIGLVTGVRDGVVYTIEGNTSDACRRRARYASTIVGYGRPEYAASSQSLAQGRHIAPGRPSAPGQRSSGAPPARAAATGGDGAPPGLPVLKRGSGGVLVRQLQRCLNTVQRSRLEVDGDFGPMTTGEVRTFQGRAGGLIPDGEYGPKTAGKLTVARRRIR</sequence>
<organism evidence="4">
    <name type="scientific">Pedococcus sp. KACC 23699</name>
    <dbReference type="NCBI Taxonomy" id="3149228"/>
    <lineage>
        <taxon>Bacteria</taxon>
        <taxon>Bacillati</taxon>
        <taxon>Actinomycetota</taxon>
        <taxon>Actinomycetes</taxon>
        <taxon>Micrococcales</taxon>
        <taxon>Intrasporangiaceae</taxon>
        <taxon>Pedococcus</taxon>
    </lineage>
</organism>
<name>A0AAU7JWC6_9MICO</name>
<feature type="region of interest" description="Disordered" evidence="1">
    <location>
        <begin position="156"/>
        <end position="196"/>
    </location>
</feature>
<dbReference type="InterPro" id="IPR007921">
    <property type="entry name" value="CHAP_dom"/>
</dbReference>
<proteinExistence type="predicted"/>
<feature type="domain" description="Peptidoglycan binding-like" evidence="2">
    <location>
        <begin position="206"/>
        <end position="260"/>
    </location>
</feature>
<dbReference type="InterPro" id="IPR002477">
    <property type="entry name" value="Peptidoglycan-bd-like"/>
</dbReference>
<dbReference type="AlphaFoldDB" id="A0AAU7JWC6"/>
<evidence type="ECO:0000259" key="3">
    <source>
        <dbReference type="Pfam" id="PF05257"/>
    </source>
</evidence>
<dbReference type="InterPro" id="IPR036365">
    <property type="entry name" value="PGBD-like_sf"/>
</dbReference>
<feature type="domain" description="Peptidase C51" evidence="3">
    <location>
        <begin position="39"/>
        <end position="127"/>
    </location>
</feature>
<dbReference type="EMBL" id="CP157483">
    <property type="protein sequence ID" value="XBO44743.1"/>
    <property type="molecule type" value="Genomic_DNA"/>
</dbReference>
<dbReference type="Pfam" id="PF05257">
    <property type="entry name" value="CHAP"/>
    <property type="match status" value="1"/>
</dbReference>
<evidence type="ECO:0000313" key="4">
    <source>
        <dbReference type="EMBL" id="XBO44743.1"/>
    </source>
</evidence>
<accession>A0AAU7JWC6</accession>
<dbReference type="Pfam" id="PF01471">
    <property type="entry name" value="PG_binding_1"/>
    <property type="match status" value="1"/>
</dbReference>
<dbReference type="Gene3D" id="1.10.101.10">
    <property type="entry name" value="PGBD-like superfamily/PGBD"/>
    <property type="match status" value="1"/>
</dbReference>
<feature type="compositionally biased region" description="Low complexity" evidence="1">
    <location>
        <begin position="177"/>
        <end position="186"/>
    </location>
</feature>
<dbReference type="InterPro" id="IPR036366">
    <property type="entry name" value="PGBDSf"/>
</dbReference>
<evidence type="ECO:0000259" key="2">
    <source>
        <dbReference type="Pfam" id="PF01471"/>
    </source>
</evidence>
<reference evidence="4" key="1">
    <citation type="submission" date="2024-05" db="EMBL/GenBank/DDBJ databases">
        <authorList>
            <person name="Kim S."/>
            <person name="Heo J."/>
            <person name="Choi H."/>
            <person name="Choi Y."/>
            <person name="Kwon S.-W."/>
            <person name="Kim Y."/>
        </authorList>
    </citation>
    <scope>NUCLEOTIDE SEQUENCE</scope>
    <source>
        <strain evidence="4">KACC 23699</strain>
    </source>
</reference>
<dbReference type="RefSeq" id="WP_406832227.1">
    <property type="nucleotide sequence ID" value="NZ_CP157483.1"/>
</dbReference>
<protein>
    <submittedName>
        <fullName evidence="4">Peptidoglycan-binding protein</fullName>
    </submittedName>
</protein>
<evidence type="ECO:0000256" key="1">
    <source>
        <dbReference type="SAM" id="MobiDB-lite"/>
    </source>
</evidence>
<dbReference type="SUPFAM" id="SSF47090">
    <property type="entry name" value="PGBD-like"/>
    <property type="match status" value="1"/>
</dbReference>